<feature type="active site" description="Proton donor/acceptor" evidence="1">
    <location>
        <position position="482"/>
    </location>
</feature>
<evidence type="ECO:0000259" key="3">
    <source>
        <dbReference type="PROSITE" id="PS52035"/>
    </source>
</evidence>
<reference evidence="4 5" key="1">
    <citation type="submission" date="2020-07" db="EMBL/GenBank/DDBJ databases">
        <title>Facklamia lactis sp. nov., isolated from raw milk.</title>
        <authorList>
            <person name="Doll E.V."/>
            <person name="Huptas C."/>
            <person name="Staib L."/>
            <person name="Wenning M."/>
            <person name="Scherer S."/>
        </authorList>
    </citation>
    <scope>NUCLEOTIDE SEQUENCE [LARGE SCALE GENOMIC DNA]</scope>
    <source>
        <strain evidence="4 5">DSM 111018</strain>
    </source>
</reference>
<comment type="similarity">
    <text evidence="1">Belongs to the peptidase M14 family.</text>
</comment>
<feature type="compositionally biased region" description="Acidic residues" evidence="2">
    <location>
        <begin position="938"/>
        <end position="985"/>
    </location>
</feature>
<protein>
    <recommendedName>
        <fullName evidence="3">Peptidase M14 domain-containing protein</fullName>
    </recommendedName>
</protein>
<keyword evidence="5" id="KW-1185">Reference proteome</keyword>
<dbReference type="InterPro" id="IPR000834">
    <property type="entry name" value="Peptidase_M14"/>
</dbReference>
<sequence length="985" mass="111381">MKKIFKLVLSLILALNTFILPIINVYAQSITMEDTQILLTEKKSLDFEVDLGSDISVENLSFHLGDKPLSEWKGFNMETEEYDLEPWIRVEDLSLEGTTLKGKLTNALPYGIDATDLRPYPRWTFEELLGTYPLTVKDKASGKEATIDIQIDNYQGFHKYEDIQPELDKIIQAGNEKEDRFFKYESIGQSDEGREIPLVIIAKDEASIDNYLNNTLPKALNDPAALSEEIAKKEANYQIPIFINNTHPDESPGVDAQIDLLKDLANKDEIIFNSSEKDKLDSLKLSEVLDNFILIFCITQNPDGKFNNSRENSHKMDINRDNIYQTQAETKSMSATIAKYNPLIFIDLHGFVPEFLIEPTTPPHEPNFEYDLLMGGEMDPKTKDVKDNQPGAIGNARAMGDTGVANSDYSSYIIPMFDYEDGWDDAFLGYTAVFSMMHGALGHTVEIPAQNEQSLIAAKHAVIGSINYALDNKTQLYKNQLEIFRRGVENEDNKSVDTWLIQADGSLGSRPRGDNENFFPDYYILPLDADNQKNVNEVYNMVEFFLRNGVKVYQSDEEVTYNKKKYPAGSIVIPMNQAKRSLVNVSLYKGMDESAWKAMYAEIVLNYPMMHGFTSIPVREANLFTDKMTEITEEIPKPETIITVDTDQAVVKASNNDALLLINKLLDEDKPVHMVTKSTEEVNIGDYVVETSDLESNLEGLLVELTNAPDKLETMKIEQPKIFLTPSSSNYSELADSTKFVLKNLGFNIVDKLEDANVVVDSSGMFETDDLKDKHYIGIGSMALSAVKEKSLYPLEFQMNEEGWTNEGLLKANYDPSNPISGSYLSEDIAYISSGSIMNQPRKEAKVFAKVSDQDDFYIEGWWPDHDFVKGQVLGFTDRIDKQNFVFFASDVTNKAHTRHLYRLLANALYSINSDKFLLGEGLKLSTPKTEIKTKPEEEAEESEDESEDETEEESKDESEEESQEETEETESSDEEISQESTIEE</sequence>
<dbReference type="Gene3D" id="3.40.630.10">
    <property type="entry name" value="Zn peptidases"/>
    <property type="match status" value="1"/>
</dbReference>
<organism evidence="4 5">
    <name type="scientific">Facklamia lactis</name>
    <dbReference type="NCBI Taxonomy" id="2749967"/>
    <lineage>
        <taxon>Bacteria</taxon>
        <taxon>Bacillati</taxon>
        <taxon>Bacillota</taxon>
        <taxon>Bacilli</taxon>
        <taxon>Lactobacillales</taxon>
        <taxon>Aerococcaceae</taxon>
        <taxon>Facklamia</taxon>
    </lineage>
</organism>
<dbReference type="EMBL" id="JACBXQ010000002">
    <property type="protein sequence ID" value="MBG9986199.1"/>
    <property type="molecule type" value="Genomic_DNA"/>
</dbReference>
<comment type="caution">
    <text evidence="4">The sequence shown here is derived from an EMBL/GenBank/DDBJ whole genome shotgun (WGS) entry which is preliminary data.</text>
</comment>
<evidence type="ECO:0000313" key="5">
    <source>
        <dbReference type="Proteomes" id="UP000721415"/>
    </source>
</evidence>
<feature type="region of interest" description="Disordered" evidence="2">
    <location>
        <begin position="929"/>
        <end position="985"/>
    </location>
</feature>
<dbReference type="Pfam" id="PF00246">
    <property type="entry name" value="Peptidase_M14"/>
    <property type="match status" value="1"/>
</dbReference>
<proteinExistence type="inferred from homology"/>
<evidence type="ECO:0000256" key="1">
    <source>
        <dbReference type="PROSITE-ProRule" id="PRU01379"/>
    </source>
</evidence>
<accession>A0ABS0LQB9</accession>
<gene>
    <name evidence="4" type="ORF">HZY91_04735</name>
</gene>
<dbReference type="Proteomes" id="UP000721415">
    <property type="component" value="Unassembled WGS sequence"/>
</dbReference>
<dbReference type="RefSeq" id="WP_197115110.1">
    <property type="nucleotide sequence ID" value="NZ_JACBXQ010000002.1"/>
</dbReference>
<feature type="domain" description="Peptidase M14" evidence="3">
    <location>
        <begin position="156"/>
        <end position="542"/>
    </location>
</feature>
<dbReference type="PROSITE" id="PS52035">
    <property type="entry name" value="PEPTIDASE_M14"/>
    <property type="match status" value="1"/>
</dbReference>
<name>A0ABS0LQB9_9LACT</name>
<evidence type="ECO:0000256" key="2">
    <source>
        <dbReference type="SAM" id="MobiDB-lite"/>
    </source>
</evidence>
<evidence type="ECO:0000313" key="4">
    <source>
        <dbReference type="EMBL" id="MBG9986199.1"/>
    </source>
</evidence>
<dbReference type="SUPFAM" id="SSF53187">
    <property type="entry name" value="Zn-dependent exopeptidases"/>
    <property type="match status" value="1"/>
</dbReference>